<name>A0ACB5T0T4_AMBMO</name>
<comment type="caution">
    <text evidence="1">The sequence shown here is derived from an EMBL/GenBank/DDBJ whole genome shotgun (WGS) entry which is preliminary data.</text>
</comment>
<dbReference type="Proteomes" id="UP001165064">
    <property type="component" value="Unassembled WGS sequence"/>
</dbReference>
<accession>A0ACB5T0T4</accession>
<evidence type="ECO:0000313" key="2">
    <source>
        <dbReference type="Proteomes" id="UP001165064"/>
    </source>
</evidence>
<organism evidence="1 2">
    <name type="scientific">Ambrosiozyma monospora</name>
    <name type="common">Yeast</name>
    <name type="synonym">Endomycopsis monosporus</name>
    <dbReference type="NCBI Taxonomy" id="43982"/>
    <lineage>
        <taxon>Eukaryota</taxon>
        <taxon>Fungi</taxon>
        <taxon>Dikarya</taxon>
        <taxon>Ascomycota</taxon>
        <taxon>Saccharomycotina</taxon>
        <taxon>Pichiomycetes</taxon>
        <taxon>Pichiales</taxon>
        <taxon>Pichiaceae</taxon>
        <taxon>Ambrosiozyma</taxon>
    </lineage>
</organism>
<evidence type="ECO:0000313" key="1">
    <source>
        <dbReference type="EMBL" id="GME78816.1"/>
    </source>
</evidence>
<reference evidence="1" key="1">
    <citation type="submission" date="2023-04" db="EMBL/GenBank/DDBJ databases">
        <title>Ambrosiozyma monospora NBRC 10751.</title>
        <authorList>
            <person name="Ichikawa N."/>
            <person name="Sato H."/>
            <person name="Tonouchi N."/>
        </authorList>
    </citation>
    <scope>NUCLEOTIDE SEQUENCE</scope>
    <source>
        <strain evidence="1">NBRC 10751</strain>
    </source>
</reference>
<sequence>MSSISSNWKRLQKKSKKSTKTPKSNHPKHSTTTSTDTTTSSTKEQTKTKPHNNTHNNNDKTIPTTQRQKEVGKYLAIDCEFVGVGPEGTSSELARVSIVNYHGHTIYDKFVKPTHKVTDWRTWVSGITSRHMAQAVPFKTAQTETANLIEGKVLVGHAIEHDLEALCLSHPKYMIRDTAKHGPFKKQYGGGKTPSLKKLSEMILNEKIQSGSHSSVEDARATMLIYRSDKAVFEKLHDLKFGKGKKYGDGNGRSKKT</sequence>
<protein>
    <submittedName>
        <fullName evidence="1">Unnamed protein product</fullName>
    </submittedName>
</protein>
<dbReference type="EMBL" id="BSXS01002336">
    <property type="protein sequence ID" value="GME78816.1"/>
    <property type="molecule type" value="Genomic_DNA"/>
</dbReference>
<keyword evidence="2" id="KW-1185">Reference proteome</keyword>
<gene>
    <name evidence="1" type="ORF">Amon02_000362100</name>
</gene>
<proteinExistence type="predicted"/>